<dbReference type="RefSeq" id="WP_224753287.1">
    <property type="nucleotide sequence ID" value="NZ_JACXZA010000001.1"/>
</dbReference>
<gene>
    <name evidence="2" type="ORF">H8B09_06820</name>
</gene>
<proteinExistence type="predicted"/>
<evidence type="ECO:0000313" key="2">
    <source>
        <dbReference type="EMBL" id="MBD3918461.1"/>
    </source>
</evidence>
<dbReference type="Proteomes" id="UP000609346">
    <property type="component" value="Unassembled WGS sequence"/>
</dbReference>
<sequence>MTSIRIGKTMILLLLIVLATACQKSDSTTFDALMDGSVINKVEFRDGGSGYLYRTEDKEKIDGLQSLLNSKSYKQVKTPESYTGYLYSGMINDELGIGFAMGDLIVKDVYYHIVGGDDQFYGELIKVVEAFGKVAATDGNTP</sequence>
<evidence type="ECO:0000313" key="3">
    <source>
        <dbReference type="Proteomes" id="UP000609346"/>
    </source>
</evidence>
<name>A0ABR8MR42_9BACL</name>
<comment type="caution">
    <text evidence="2">The sequence shown here is derived from an EMBL/GenBank/DDBJ whole genome shotgun (WGS) entry which is preliminary data.</text>
</comment>
<keyword evidence="3" id="KW-1185">Reference proteome</keyword>
<feature type="signal peptide" evidence="1">
    <location>
        <begin position="1"/>
        <end position="21"/>
    </location>
</feature>
<dbReference type="PROSITE" id="PS51257">
    <property type="entry name" value="PROKAR_LIPOPROTEIN"/>
    <property type="match status" value="1"/>
</dbReference>
<reference evidence="2 3" key="1">
    <citation type="submission" date="2020-09" db="EMBL/GenBank/DDBJ databases">
        <title>Paenibacillus sp. strain PR3 16S rRNA gene Genome sequencing and assembly.</title>
        <authorList>
            <person name="Kim J."/>
        </authorList>
    </citation>
    <scope>NUCLEOTIDE SEQUENCE [LARGE SCALE GENOMIC DNA]</scope>
    <source>
        <strain evidence="2 3">PR3</strain>
    </source>
</reference>
<protein>
    <recommendedName>
        <fullName evidence="4">DUF4825 domain-containing protein</fullName>
    </recommendedName>
</protein>
<evidence type="ECO:0000256" key="1">
    <source>
        <dbReference type="SAM" id="SignalP"/>
    </source>
</evidence>
<feature type="chain" id="PRO_5047524414" description="DUF4825 domain-containing protein" evidence="1">
    <location>
        <begin position="22"/>
        <end position="142"/>
    </location>
</feature>
<keyword evidence="1" id="KW-0732">Signal</keyword>
<organism evidence="2 3">
    <name type="scientific">Paenibacillus terricola</name>
    <dbReference type="NCBI Taxonomy" id="2763503"/>
    <lineage>
        <taxon>Bacteria</taxon>
        <taxon>Bacillati</taxon>
        <taxon>Bacillota</taxon>
        <taxon>Bacilli</taxon>
        <taxon>Bacillales</taxon>
        <taxon>Paenibacillaceae</taxon>
        <taxon>Paenibacillus</taxon>
    </lineage>
</organism>
<dbReference type="EMBL" id="JACXZA010000001">
    <property type="protein sequence ID" value="MBD3918461.1"/>
    <property type="molecule type" value="Genomic_DNA"/>
</dbReference>
<evidence type="ECO:0008006" key="4">
    <source>
        <dbReference type="Google" id="ProtNLM"/>
    </source>
</evidence>
<accession>A0ABR8MR42</accession>